<dbReference type="HOGENOM" id="CLU_039761_0_2_1"/>
<proteinExistence type="predicted"/>
<dbReference type="Proteomes" id="UP000054279">
    <property type="component" value="Unassembled WGS sequence"/>
</dbReference>
<sequence>MDSHTTTQILPETVKHQLVLDQLEMDPGRHQGPALIKGGIQMHTGINLTCAFVEEETHLQDPKGFTLCDPTLQRIKRRALVNIGIHEEWSMDGHDKIKRIGFAIYGVCDVWSGKWLGLWVITDNRLKDAVAYLWLSLVEEYGSLPIQTTTDCGLETTMIYGLATALWEAFFPEFPVNEIPAHCFLRSIHSITIERGWSQLKFQFDANVDEFWDRGIIEGIYDAYDEQHIALACSLWSILIQKEITTWKDRFNSHKPQCDRQKFNQSGVQLDVAFALPEKHGGINCL</sequence>
<dbReference type="AlphaFoldDB" id="A0A0C9V8U0"/>
<evidence type="ECO:0000259" key="1">
    <source>
        <dbReference type="Pfam" id="PF24764"/>
    </source>
</evidence>
<dbReference type="Pfam" id="PF24764">
    <property type="entry name" value="rva_4"/>
    <property type="match status" value="1"/>
</dbReference>
<dbReference type="InterPro" id="IPR058913">
    <property type="entry name" value="Integrase_dom_put"/>
</dbReference>
<gene>
    <name evidence="2" type="ORF">M422DRAFT_264157</name>
</gene>
<reference evidence="2 3" key="1">
    <citation type="submission" date="2014-06" db="EMBL/GenBank/DDBJ databases">
        <title>Evolutionary Origins and Diversification of the Mycorrhizal Mutualists.</title>
        <authorList>
            <consortium name="DOE Joint Genome Institute"/>
            <consortium name="Mycorrhizal Genomics Consortium"/>
            <person name="Kohler A."/>
            <person name="Kuo A."/>
            <person name="Nagy L.G."/>
            <person name="Floudas D."/>
            <person name="Copeland A."/>
            <person name="Barry K.W."/>
            <person name="Cichocki N."/>
            <person name="Veneault-Fourrey C."/>
            <person name="LaButti K."/>
            <person name="Lindquist E.A."/>
            <person name="Lipzen A."/>
            <person name="Lundell T."/>
            <person name="Morin E."/>
            <person name="Murat C."/>
            <person name="Riley R."/>
            <person name="Ohm R."/>
            <person name="Sun H."/>
            <person name="Tunlid A."/>
            <person name="Henrissat B."/>
            <person name="Grigoriev I.V."/>
            <person name="Hibbett D.S."/>
            <person name="Martin F."/>
        </authorList>
    </citation>
    <scope>NUCLEOTIDE SEQUENCE [LARGE SCALE GENOMIC DNA]</scope>
    <source>
        <strain evidence="2 3">SS14</strain>
    </source>
</reference>
<evidence type="ECO:0000313" key="2">
    <source>
        <dbReference type="EMBL" id="KIJ33865.1"/>
    </source>
</evidence>
<dbReference type="PANTHER" id="PTHR46177:SF1">
    <property type="entry name" value="INTEGRASE CATALYTIC DOMAIN-CONTAINING PROTEIN"/>
    <property type="match status" value="1"/>
</dbReference>
<dbReference type="EMBL" id="KN837207">
    <property type="protein sequence ID" value="KIJ33865.1"/>
    <property type="molecule type" value="Genomic_DNA"/>
</dbReference>
<organism evidence="2 3">
    <name type="scientific">Sphaerobolus stellatus (strain SS14)</name>
    <dbReference type="NCBI Taxonomy" id="990650"/>
    <lineage>
        <taxon>Eukaryota</taxon>
        <taxon>Fungi</taxon>
        <taxon>Dikarya</taxon>
        <taxon>Basidiomycota</taxon>
        <taxon>Agaricomycotina</taxon>
        <taxon>Agaricomycetes</taxon>
        <taxon>Phallomycetidae</taxon>
        <taxon>Geastrales</taxon>
        <taxon>Sphaerobolaceae</taxon>
        <taxon>Sphaerobolus</taxon>
    </lineage>
</organism>
<protein>
    <recommendedName>
        <fullName evidence="1">Integrase core domain-containing protein</fullName>
    </recommendedName>
</protein>
<feature type="domain" description="Integrase core" evidence="1">
    <location>
        <begin position="89"/>
        <end position="262"/>
    </location>
</feature>
<accession>A0A0C9V8U0</accession>
<dbReference type="OrthoDB" id="5392716at2759"/>
<name>A0A0C9V8U0_SPHS4</name>
<evidence type="ECO:0000313" key="3">
    <source>
        <dbReference type="Proteomes" id="UP000054279"/>
    </source>
</evidence>
<dbReference type="PANTHER" id="PTHR46177">
    <property type="entry name" value="INTEGRASE CATALYTIC DOMAIN-CONTAINING PROTEIN"/>
    <property type="match status" value="1"/>
</dbReference>
<keyword evidence="3" id="KW-1185">Reference proteome</keyword>